<dbReference type="SUPFAM" id="SSF55144">
    <property type="entry name" value="LigT-like"/>
    <property type="match status" value="1"/>
</dbReference>
<dbReference type="NCBIfam" id="TIGR02258">
    <property type="entry name" value="2_5_ligase"/>
    <property type="match status" value="1"/>
</dbReference>
<dbReference type="Pfam" id="PF02834">
    <property type="entry name" value="LigT_PEase"/>
    <property type="match status" value="2"/>
</dbReference>
<accession>A0AAI9WN39</accession>
<dbReference type="PANTHER" id="PTHR35561">
    <property type="entry name" value="RNA 2',3'-CYCLIC PHOSPHODIESTERASE"/>
    <property type="match status" value="1"/>
</dbReference>
<dbReference type="InterPro" id="IPR009097">
    <property type="entry name" value="Cyclic_Pdiesterase"/>
</dbReference>
<evidence type="ECO:0000313" key="5">
    <source>
        <dbReference type="Proteomes" id="UP000469462"/>
    </source>
</evidence>
<reference evidence="4 5" key="1">
    <citation type="submission" date="2019-10" db="EMBL/GenBank/DDBJ databases">
        <title>Genome diversity of Sutterella seckii.</title>
        <authorList>
            <person name="Chaplin A.V."/>
            <person name="Sokolova S.R."/>
            <person name="Mosin K.A."/>
            <person name="Ivanova E.L."/>
            <person name="Kochetkova T.O."/>
            <person name="Goltsov A.Y."/>
            <person name="Trofimov D.Y."/>
            <person name="Efimov B.A."/>
        </authorList>
    </citation>
    <scope>NUCLEOTIDE SEQUENCE [LARGE SCALE GENOMIC DNA]</scope>
    <source>
        <strain evidence="4 5">ASD3426</strain>
    </source>
</reference>
<organism evidence="4 5">
    <name type="scientific">Sutterella seckii</name>
    <dbReference type="NCBI Taxonomy" id="1944635"/>
    <lineage>
        <taxon>Bacteria</taxon>
        <taxon>Pseudomonadati</taxon>
        <taxon>Pseudomonadota</taxon>
        <taxon>Betaproteobacteria</taxon>
        <taxon>Burkholderiales</taxon>
        <taxon>Sutterellaceae</taxon>
        <taxon>Sutterella</taxon>
    </lineage>
</organism>
<proteinExistence type="inferred from homology"/>
<comment type="similarity">
    <text evidence="2">Belongs to the 2H phosphoesterase superfamily. ThpR family.</text>
</comment>
<name>A0AAI9WN39_9BURK</name>
<dbReference type="Proteomes" id="UP000469462">
    <property type="component" value="Unassembled WGS sequence"/>
</dbReference>
<dbReference type="EC" id="3.1.4.58" evidence="2"/>
<comment type="catalytic activity">
    <reaction evidence="2">
        <text>a 3'-end 2',3'-cyclophospho-ribonucleotide-RNA + H2O = a 3'-end 2'-phospho-ribonucleotide-RNA + H(+)</text>
        <dbReference type="Rhea" id="RHEA:11828"/>
        <dbReference type="Rhea" id="RHEA-COMP:10464"/>
        <dbReference type="Rhea" id="RHEA-COMP:17353"/>
        <dbReference type="ChEBI" id="CHEBI:15377"/>
        <dbReference type="ChEBI" id="CHEBI:15378"/>
        <dbReference type="ChEBI" id="CHEBI:83064"/>
        <dbReference type="ChEBI" id="CHEBI:173113"/>
        <dbReference type="EC" id="3.1.4.58"/>
    </reaction>
</comment>
<feature type="domain" description="Phosphoesterase HXTX" evidence="3">
    <location>
        <begin position="8"/>
        <end position="86"/>
    </location>
</feature>
<feature type="active site" description="Proton acceptor" evidence="2">
    <location>
        <position position="121"/>
    </location>
</feature>
<comment type="caution">
    <text evidence="4">The sequence shown here is derived from an EMBL/GenBank/DDBJ whole genome shotgun (WGS) entry which is preliminary data.</text>
</comment>
<dbReference type="EMBL" id="WEHW01000014">
    <property type="protein sequence ID" value="KAB7651453.1"/>
    <property type="molecule type" value="Genomic_DNA"/>
</dbReference>
<feature type="active site" description="Proton donor" evidence="2">
    <location>
        <position position="41"/>
    </location>
</feature>
<dbReference type="AlphaFoldDB" id="A0AAI9WN39"/>
<keyword evidence="1 2" id="KW-0378">Hydrolase</keyword>
<dbReference type="InterPro" id="IPR004175">
    <property type="entry name" value="RNA_CPDase"/>
</dbReference>
<feature type="domain" description="Phosphoesterase HXTX" evidence="3">
    <location>
        <begin position="92"/>
        <end position="161"/>
    </location>
</feature>
<keyword evidence="5" id="KW-1185">Reference proteome</keyword>
<feature type="short sequence motif" description="HXTX 2" evidence="2">
    <location>
        <begin position="121"/>
        <end position="124"/>
    </location>
</feature>
<dbReference type="InterPro" id="IPR014051">
    <property type="entry name" value="Phosphoesterase_HXTX"/>
</dbReference>
<dbReference type="GO" id="GO:0008664">
    <property type="term" value="F:RNA 2',3'-cyclic 3'-phosphodiesterase activity"/>
    <property type="evidence" value="ECO:0007669"/>
    <property type="project" value="UniProtKB-EC"/>
</dbReference>
<gene>
    <name evidence="4" type="primary">thpR</name>
    <name evidence="4" type="ORF">GBM96_05515</name>
</gene>
<sequence>MRLFVALSLPRSVEREIWAYMEKLRRTYPKAGRFSRRENLHLTLAFIGEADEASARRIASKLRSLPPHALTMDLAGVGVFRSGILWAGLAEKNELEKMSLEVRELLKRLGISFDAKPFRAHITLARDWRGPEPGALPHLPRMTGLKTKVFAARLFESYRNERGAVCYRPISIE</sequence>
<dbReference type="PANTHER" id="PTHR35561:SF1">
    <property type="entry name" value="RNA 2',3'-CYCLIC PHOSPHODIESTERASE"/>
    <property type="match status" value="1"/>
</dbReference>
<evidence type="ECO:0000256" key="1">
    <source>
        <dbReference type="ARBA" id="ARBA00022801"/>
    </source>
</evidence>
<dbReference type="GO" id="GO:0004113">
    <property type="term" value="F:2',3'-cyclic-nucleotide 3'-phosphodiesterase activity"/>
    <property type="evidence" value="ECO:0007669"/>
    <property type="project" value="InterPro"/>
</dbReference>
<feature type="short sequence motif" description="HXTX 1" evidence="2">
    <location>
        <begin position="41"/>
        <end position="44"/>
    </location>
</feature>
<comment type="function">
    <text evidence="2">Hydrolyzes RNA 2',3'-cyclic phosphodiester to an RNA 2'-phosphomonoester.</text>
</comment>
<evidence type="ECO:0000259" key="3">
    <source>
        <dbReference type="Pfam" id="PF02834"/>
    </source>
</evidence>
<protein>
    <recommendedName>
        <fullName evidence="2">RNA 2',3'-cyclic phosphodiesterase</fullName>
        <shortName evidence="2">RNA 2',3'-CPDase</shortName>
        <ecNumber evidence="2">3.1.4.58</ecNumber>
    </recommendedName>
</protein>
<dbReference type="Gene3D" id="3.90.1140.10">
    <property type="entry name" value="Cyclic phosphodiesterase"/>
    <property type="match status" value="1"/>
</dbReference>
<dbReference type="RefSeq" id="WP_139688646.1">
    <property type="nucleotide sequence ID" value="NZ_WEHW01000014.1"/>
</dbReference>
<evidence type="ECO:0000313" key="4">
    <source>
        <dbReference type="EMBL" id="KAB7651453.1"/>
    </source>
</evidence>
<dbReference type="HAMAP" id="MF_01940">
    <property type="entry name" value="RNA_CPDase"/>
    <property type="match status" value="1"/>
</dbReference>
<evidence type="ECO:0000256" key="2">
    <source>
        <dbReference type="HAMAP-Rule" id="MF_01940"/>
    </source>
</evidence>